<dbReference type="EMBL" id="VFNX01000003">
    <property type="protein sequence ID" value="TQK80183.1"/>
    <property type="molecule type" value="Genomic_DNA"/>
</dbReference>
<keyword evidence="3" id="KW-1185">Reference proteome</keyword>
<reference evidence="2 3" key="1">
    <citation type="submission" date="2019-06" db="EMBL/GenBank/DDBJ databases">
        <title>Sequencing the genomes of 1000 actinobacteria strains.</title>
        <authorList>
            <person name="Klenk H.-P."/>
        </authorList>
    </citation>
    <scope>NUCLEOTIDE SEQUENCE [LARGE SCALE GENOMIC DNA]</scope>
    <source>
        <strain evidence="2 3">DSM 41929</strain>
    </source>
</reference>
<dbReference type="GO" id="GO:0019748">
    <property type="term" value="P:secondary metabolic process"/>
    <property type="evidence" value="ECO:0007669"/>
    <property type="project" value="InterPro"/>
</dbReference>
<dbReference type="SUPFAM" id="SSF56112">
    <property type="entry name" value="Protein kinase-like (PK-like)"/>
    <property type="match status" value="1"/>
</dbReference>
<gene>
    <name evidence="2" type="ORF">FB563_7359</name>
</gene>
<feature type="region of interest" description="Disordered" evidence="1">
    <location>
        <begin position="1"/>
        <end position="25"/>
    </location>
</feature>
<name>A0A542T006_9ACTN</name>
<dbReference type="InterPro" id="IPR011009">
    <property type="entry name" value="Kinase-like_dom_sf"/>
</dbReference>
<accession>A0A542T006</accession>
<keyword evidence="2" id="KW-0418">Kinase</keyword>
<keyword evidence="2" id="KW-0808">Transferase</keyword>
<dbReference type="InterPro" id="IPR006748">
    <property type="entry name" value="NH2Glyco/OHUrea_AB-resist_kin"/>
</dbReference>
<dbReference type="Gene3D" id="3.90.1200.10">
    <property type="match status" value="1"/>
</dbReference>
<proteinExistence type="predicted"/>
<feature type="compositionally biased region" description="Basic and acidic residues" evidence="1">
    <location>
        <begin position="13"/>
        <end position="25"/>
    </location>
</feature>
<evidence type="ECO:0000256" key="1">
    <source>
        <dbReference type="SAM" id="MobiDB-lite"/>
    </source>
</evidence>
<evidence type="ECO:0000313" key="2">
    <source>
        <dbReference type="EMBL" id="TQK80183.1"/>
    </source>
</evidence>
<dbReference type="GO" id="GO:0016301">
    <property type="term" value="F:kinase activity"/>
    <property type="evidence" value="ECO:0007669"/>
    <property type="project" value="UniProtKB-KW"/>
</dbReference>
<dbReference type="Pfam" id="PF04655">
    <property type="entry name" value="APH_6_hur"/>
    <property type="match status" value="1"/>
</dbReference>
<dbReference type="AlphaFoldDB" id="A0A542T006"/>
<dbReference type="Proteomes" id="UP000318103">
    <property type="component" value="Unassembled WGS sequence"/>
</dbReference>
<sequence length="339" mass="36967">MVGDRAGTALTGRRAEPLAGHDGRDGTVIELPRAFVRTTVAREGEPGRAWLAALPGIVADLLRRWECRPDGAVTHGGVGLIVPVRRAASGGAAVLKVSFPHPGNVHEPDAFAVWRGRGAVLLHARDDERFALLLERAHTTTLAQAADDELLAVAGRINRRLAVPAPPGLPRLRERADAWAEQLRTDETTLRHRLPRHVVDAAVATVRELGRAQPDTLVHGDLHARNILRADREPWLAVDPKGYAGDPAYDGGTLLKTYAVHRATAGELPQALHRALDVFAEAAALDRERVRRWAQLHAVQAAFHGRRHGFRRARQGARLDRLVAFADHLAELLTEAGTR</sequence>
<organism evidence="2 3">
    <name type="scientific">Streptomyces puniciscabiei</name>
    <dbReference type="NCBI Taxonomy" id="164348"/>
    <lineage>
        <taxon>Bacteria</taxon>
        <taxon>Bacillati</taxon>
        <taxon>Actinomycetota</taxon>
        <taxon>Actinomycetes</taxon>
        <taxon>Kitasatosporales</taxon>
        <taxon>Streptomycetaceae</taxon>
        <taxon>Streptomyces</taxon>
    </lineage>
</organism>
<protein>
    <submittedName>
        <fullName evidence="2">Streptomycin 6-kinase</fullName>
    </submittedName>
</protein>
<comment type="caution">
    <text evidence="2">The sequence shown here is derived from an EMBL/GenBank/DDBJ whole genome shotgun (WGS) entry which is preliminary data.</text>
</comment>
<dbReference type="GO" id="GO:0016773">
    <property type="term" value="F:phosphotransferase activity, alcohol group as acceptor"/>
    <property type="evidence" value="ECO:0007669"/>
    <property type="project" value="InterPro"/>
</dbReference>
<evidence type="ECO:0000313" key="3">
    <source>
        <dbReference type="Proteomes" id="UP000318103"/>
    </source>
</evidence>